<keyword evidence="5" id="KW-1185">Reference proteome</keyword>
<reference evidence="4" key="3">
    <citation type="submission" date="2011-02" db="EMBL/GenBank/DDBJ databases">
        <authorList>
            <consortium name="TAIR"/>
            <person name="Swarbreck D."/>
            <person name="Lamesch P."/>
            <person name="Wilks C."/>
            <person name="Huala E."/>
        </authorList>
    </citation>
    <scope>NUCLEOTIDE SEQUENCE</scope>
</reference>
<name>Q58G02_ARATH</name>
<sequence length="190" mass="22634">MRFKILALDLHTEQFRDVPTPPTPREPSELVNLEDRLALVKTYYGVSHWEVRIWSLDPQEDTWTKTYSFCLFPRALHPWIWRLWCRPVTVSKQGNLFFHDSEKRLFKYNPETNEVHFIAADIRVLSHFVENMVPLRHSDSAPKIVTYPSTHHLPPDSWMSKCFKRFERFPNILLTTTLVAFVIFRFSSRS</sequence>
<evidence type="ECO:0000313" key="3">
    <source>
        <dbReference type="EMBL" id="AAX55133.1"/>
    </source>
</evidence>
<feature type="transmembrane region" description="Helical" evidence="1">
    <location>
        <begin position="169"/>
        <end position="187"/>
    </location>
</feature>
<dbReference type="TAIR" id="AT2G30615"/>
<evidence type="ECO:0000313" key="2">
    <source>
        <dbReference type="Araport" id="AT2G30615"/>
    </source>
</evidence>
<reference evidence="4" key="4">
    <citation type="submission" date="2016-05" db="EMBL/GenBank/DDBJ databases">
        <authorList>
            <person name="Krishnakumar V."/>
            <person name="Cheng C.-Y."/>
            <person name="Chan A.P."/>
            <person name="Schobel S."/>
            <person name="Kim M."/>
            <person name="Ferlanti E.S."/>
            <person name="Belyaeva I."/>
            <person name="Rosen B.D."/>
            <person name="Micklem G."/>
            <person name="Miller J.R."/>
            <person name="Vaughn M."/>
            <person name="Town C.D."/>
        </authorList>
    </citation>
    <scope>NUCLEOTIDE SEQUENCE</scope>
</reference>
<dbReference type="Gene3D" id="2.120.10.80">
    <property type="entry name" value="Kelch-type beta propeller"/>
    <property type="match status" value="1"/>
</dbReference>
<reference evidence="3" key="2">
    <citation type="submission" date="2005-03" db="EMBL/GenBank/DDBJ databases">
        <authorList>
            <person name="Underwood B.A."/>
            <person name="Xiao Y."/>
            <person name="Moskal W."/>
            <person name="Monaghan E."/>
            <person name="Wang W."/>
            <person name="Redman J."/>
            <person name="Wu H.C."/>
            <person name="Utterback T."/>
            <person name="Town C.D."/>
        </authorList>
    </citation>
    <scope>NUCLEOTIDE SEQUENCE</scope>
</reference>
<dbReference type="Proteomes" id="UP000006548">
    <property type="component" value="Chromosome 2"/>
</dbReference>
<dbReference type="GeneID" id="817611"/>
<dbReference type="PaxDb" id="3702-AT2G30615.1"/>
<dbReference type="HOGENOM" id="CLU_1279219_0_0_1"/>
<dbReference type="KEGG" id="ath:AT2G30615"/>
<organism evidence="3">
    <name type="scientific">Arabidopsis thaliana</name>
    <name type="common">Mouse-ear cress</name>
    <dbReference type="NCBI Taxonomy" id="3702"/>
    <lineage>
        <taxon>Eukaryota</taxon>
        <taxon>Viridiplantae</taxon>
        <taxon>Streptophyta</taxon>
        <taxon>Embryophyta</taxon>
        <taxon>Tracheophyta</taxon>
        <taxon>Spermatophyta</taxon>
        <taxon>Magnoliopsida</taxon>
        <taxon>eudicotyledons</taxon>
        <taxon>Gunneridae</taxon>
        <taxon>Pentapetalae</taxon>
        <taxon>rosids</taxon>
        <taxon>malvids</taxon>
        <taxon>Brassicales</taxon>
        <taxon>Brassicaceae</taxon>
        <taxon>Camelineae</taxon>
        <taxon>Arabidopsis</taxon>
    </lineage>
</organism>
<gene>
    <name evidence="2 4" type="ordered locus">At2g30615</name>
</gene>
<keyword evidence="1" id="KW-1133">Transmembrane helix</keyword>
<dbReference type="SUPFAM" id="SSF117281">
    <property type="entry name" value="Kelch motif"/>
    <property type="match status" value="1"/>
</dbReference>
<dbReference type="OMA" id="WEVRIWS"/>
<dbReference type="Araport" id="AT2G30615"/>
<reference evidence="4 5" key="1">
    <citation type="journal article" date="1999" name="Nature">
        <title>Sequence and analysis of chromosome 2 of the plant Arabidopsis thaliana.</title>
        <authorList>
            <person name="Lin X."/>
            <person name="Kaul S."/>
            <person name="Rounsley S."/>
            <person name="Shea T.P."/>
            <person name="Benito M.I."/>
            <person name="Town C.D."/>
            <person name="Fujii C.Y."/>
            <person name="Mason T."/>
            <person name="Bowman C.L."/>
            <person name="Barnstead M."/>
            <person name="Feldblyum T.V."/>
            <person name="Buell C.R."/>
            <person name="Ketchum K.A."/>
            <person name="Lee J."/>
            <person name="Ronning C.M."/>
            <person name="Koo H.L."/>
            <person name="Moffat K.S."/>
            <person name="Cronin L.A."/>
            <person name="Shen M."/>
            <person name="Pai G."/>
            <person name="Van Aken S."/>
            <person name="Umayam L."/>
            <person name="Tallon L.J."/>
            <person name="Gill J.E."/>
            <person name="Adams M.D."/>
            <person name="Carrera A.J."/>
            <person name="Creasy T.H."/>
            <person name="Goodman H.M."/>
            <person name="Somerville C.R."/>
            <person name="Copenhaver G.P."/>
            <person name="Preuss D."/>
            <person name="Nierman W.C."/>
            <person name="White O."/>
            <person name="Eisen J.A."/>
            <person name="Salzberg S.L."/>
            <person name="Fraser C.M."/>
            <person name="Venter J.C."/>
        </authorList>
    </citation>
    <scope>NUCLEOTIDE SEQUENCE [LARGE SCALE GENOMIC DNA]</scope>
    <source>
        <strain evidence="5">cv. Columbia</strain>
    </source>
</reference>
<dbReference type="AlphaFoldDB" id="Q58G02"/>
<protein>
    <submittedName>
        <fullName evidence="4">F-box/LRR protein</fullName>
    </submittedName>
</protein>
<evidence type="ECO:0000313" key="5">
    <source>
        <dbReference type="Proteomes" id="UP000006548"/>
    </source>
</evidence>
<dbReference type="InterPro" id="IPR015915">
    <property type="entry name" value="Kelch-typ_b-propeller"/>
</dbReference>
<dbReference type="RefSeq" id="NP_850152.1">
    <property type="nucleotide sequence ID" value="NM_179821.2"/>
</dbReference>
<keyword evidence="1" id="KW-0472">Membrane</keyword>
<dbReference type="ExpressionAtlas" id="Q58G02">
    <property type="expression patterns" value="baseline and differential"/>
</dbReference>
<reference evidence="5" key="5">
    <citation type="journal article" date="2017" name="Plant J.">
        <title>Araport11: a complete reannotation of the Arabidopsis thaliana reference genome.</title>
        <authorList>
            <person name="Cheng C.Y."/>
            <person name="Krishnakumar V."/>
            <person name="Chan A.P."/>
            <person name="Thibaud-Nissen F."/>
            <person name="Schobel S."/>
            <person name="Town C.D."/>
        </authorList>
    </citation>
    <scope>GENOME REANNOTATION</scope>
    <source>
        <strain evidence="5">cv. Columbia</strain>
    </source>
</reference>
<evidence type="ECO:0000256" key="1">
    <source>
        <dbReference type="SAM" id="Phobius"/>
    </source>
</evidence>
<dbReference type="DNASU" id="817611"/>
<dbReference type="SMR" id="Q58G02"/>
<dbReference type="EMBL" id="AY954807">
    <property type="protein sequence ID" value="AAX55133.1"/>
    <property type="molecule type" value="Genomic_DNA"/>
</dbReference>
<evidence type="ECO:0000313" key="4">
    <source>
        <dbReference type="EMBL" id="AEC08418.1"/>
    </source>
</evidence>
<dbReference type="EMBL" id="CP002685">
    <property type="protein sequence ID" value="AEC08418.1"/>
    <property type="molecule type" value="Genomic_DNA"/>
</dbReference>
<keyword evidence="1" id="KW-0812">Transmembrane</keyword>
<accession>Q58G02</accession>
<dbReference type="GlyGen" id="Q58G02">
    <property type="glycosylation" value="2 sites"/>
</dbReference>
<proteinExistence type="predicted"/>